<dbReference type="PANTHER" id="PTHR36444:SF2">
    <property type="entry name" value="TRANSCRIPTIONAL REGULATOR PROTEIN YOBU-RELATED"/>
    <property type="match status" value="1"/>
</dbReference>
<gene>
    <name evidence="2" type="ORF">psyc5s11_51760</name>
</gene>
<proteinExistence type="predicted"/>
<dbReference type="InterPro" id="IPR053182">
    <property type="entry name" value="YobU-like_regulator"/>
</dbReference>
<dbReference type="Proteomes" id="UP000824633">
    <property type="component" value="Chromosome"/>
</dbReference>
<dbReference type="RefSeq" id="WP_224035314.1">
    <property type="nucleotide sequence ID" value="NZ_AP024849.1"/>
</dbReference>
<dbReference type="SMART" id="SM00871">
    <property type="entry name" value="AraC_E_bind"/>
    <property type="match status" value="1"/>
</dbReference>
<protein>
    <submittedName>
        <fullName evidence="2">AraC family transcriptional regulator</fullName>
    </submittedName>
</protein>
<organism evidence="2 3">
    <name type="scientific">Clostridium gelidum</name>
    <dbReference type="NCBI Taxonomy" id="704125"/>
    <lineage>
        <taxon>Bacteria</taxon>
        <taxon>Bacillati</taxon>
        <taxon>Bacillota</taxon>
        <taxon>Clostridia</taxon>
        <taxon>Eubacteriales</taxon>
        <taxon>Clostridiaceae</taxon>
        <taxon>Clostridium</taxon>
    </lineage>
</organism>
<evidence type="ECO:0000313" key="3">
    <source>
        <dbReference type="Proteomes" id="UP000824633"/>
    </source>
</evidence>
<sequence length="152" mass="17182">MNYEVVYLKEKIVAGITIRTSNNDPNMGKAIGETWRHFFADGVYGSIQNKKNDRSIGLYANYEDKVNGAYDVMICCEISKDKNMPSEIDVKKSAEGKYAKFVAKGNVQKAVAECWGEIWAMDLDRKYSSDFEEYISGGDMDNAEINIYISIN</sequence>
<evidence type="ECO:0000313" key="2">
    <source>
        <dbReference type="EMBL" id="BCZ49109.1"/>
    </source>
</evidence>
<evidence type="ECO:0000259" key="1">
    <source>
        <dbReference type="SMART" id="SM00871"/>
    </source>
</evidence>
<dbReference type="PANTHER" id="PTHR36444">
    <property type="entry name" value="TRANSCRIPTIONAL REGULATOR PROTEIN YOBU-RELATED"/>
    <property type="match status" value="1"/>
</dbReference>
<reference evidence="3" key="1">
    <citation type="submission" date="2021-07" db="EMBL/GenBank/DDBJ databases">
        <title>Complete genome sequencing of a Clostridium isolate.</title>
        <authorList>
            <person name="Ueki A."/>
            <person name="Tonouchi A."/>
        </authorList>
    </citation>
    <scope>NUCLEOTIDE SEQUENCE [LARGE SCALE GENOMIC DNA]</scope>
    <source>
        <strain evidence="3">C5S11</strain>
    </source>
</reference>
<feature type="domain" description="AraC effector-binding" evidence="1">
    <location>
        <begin position="1"/>
        <end position="152"/>
    </location>
</feature>
<dbReference type="InterPro" id="IPR010499">
    <property type="entry name" value="AraC_E-bd"/>
</dbReference>
<name>A0ABN6J896_9CLOT</name>
<dbReference type="InterPro" id="IPR029441">
    <property type="entry name" value="Cass2"/>
</dbReference>
<keyword evidence="3" id="KW-1185">Reference proteome</keyword>
<dbReference type="Gene3D" id="3.20.80.10">
    <property type="entry name" value="Regulatory factor, effector binding domain"/>
    <property type="match status" value="1"/>
</dbReference>
<dbReference type="SUPFAM" id="SSF55136">
    <property type="entry name" value="Probable bacterial effector-binding domain"/>
    <property type="match status" value="1"/>
</dbReference>
<accession>A0ABN6J896</accession>
<dbReference type="InterPro" id="IPR011256">
    <property type="entry name" value="Reg_factor_effector_dom_sf"/>
</dbReference>
<dbReference type="Pfam" id="PF14526">
    <property type="entry name" value="Cass2"/>
    <property type="match status" value="1"/>
</dbReference>
<dbReference type="EMBL" id="AP024849">
    <property type="protein sequence ID" value="BCZ49109.1"/>
    <property type="molecule type" value="Genomic_DNA"/>
</dbReference>